<evidence type="ECO:0000259" key="4">
    <source>
        <dbReference type="Pfam" id="PF03446"/>
    </source>
</evidence>
<dbReference type="InterPro" id="IPR006115">
    <property type="entry name" value="6PGDH_NADP-bd"/>
</dbReference>
<dbReference type="InterPro" id="IPR051265">
    <property type="entry name" value="HIBADH-related_NP60_sf"/>
</dbReference>
<dbReference type="InterPro" id="IPR029154">
    <property type="entry name" value="HIBADH-like_NADP-bd"/>
</dbReference>
<evidence type="ECO:0008006" key="8">
    <source>
        <dbReference type="Google" id="ProtNLM"/>
    </source>
</evidence>
<comment type="similarity">
    <text evidence="1">Belongs to the HIBADH-related family. NP60 subfamily.</text>
</comment>
<comment type="caution">
    <text evidence="6">The sequence shown here is derived from an EMBL/GenBank/DDBJ whole genome shotgun (WGS) entry which is preliminary data.</text>
</comment>
<keyword evidence="3" id="KW-0520">NAD</keyword>
<proteinExistence type="inferred from homology"/>
<accession>A0ABR1W8S4</accession>
<keyword evidence="2" id="KW-0560">Oxidoreductase</keyword>
<dbReference type="Proteomes" id="UP001433268">
    <property type="component" value="Unassembled WGS sequence"/>
</dbReference>
<evidence type="ECO:0000313" key="6">
    <source>
        <dbReference type="EMBL" id="KAK8079883.1"/>
    </source>
</evidence>
<dbReference type="SUPFAM" id="SSF48179">
    <property type="entry name" value="6-phosphogluconate dehydrogenase C-terminal domain-like"/>
    <property type="match status" value="1"/>
</dbReference>
<dbReference type="GeneID" id="92045076"/>
<evidence type="ECO:0000256" key="1">
    <source>
        <dbReference type="ARBA" id="ARBA00007598"/>
    </source>
</evidence>
<dbReference type="SUPFAM" id="SSF51735">
    <property type="entry name" value="NAD(P)-binding Rossmann-fold domains"/>
    <property type="match status" value="1"/>
</dbReference>
<dbReference type="InterPro" id="IPR008927">
    <property type="entry name" value="6-PGluconate_DH-like_C_sf"/>
</dbReference>
<dbReference type="PIRSF" id="PIRSF000103">
    <property type="entry name" value="HIBADH"/>
    <property type="match status" value="1"/>
</dbReference>
<evidence type="ECO:0000259" key="5">
    <source>
        <dbReference type="Pfam" id="PF14833"/>
    </source>
</evidence>
<reference evidence="6 7" key="1">
    <citation type="submission" date="2023-01" db="EMBL/GenBank/DDBJ databases">
        <title>Analysis of 21 Apiospora genomes using comparative genomics revels a genus with tremendous synthesis potential of carbohydrate active enzymes and secondary metabolites.</title>
        <authorList>
            <person name="Sorensen T."/>
        </authorList>
    </citation>
    <scope>NUCLEOTIDE SEQUENCE [LARGE SCALE GENOMIC DNA]</scope>
    <source>
        <strain evidence="6 7">CBS 114990</strain>
    </source>
</reference>
<protein>
    <recommendedName>
        <fullName evidence="8">6-phosphogluconate dehydrogenase</fullName>
    </recommendedName>
</protein>
<evidence type="ECO:0000313" key="7">
    <source>
        <dbReference type="Proteomes" id="UP001433268"/>
    </source>
</evidence>
<dbReference type="PANTHER" id="PTHR43580:SF3">
    <property type="entry name" value="6-PHOSPHOGLUCONATE DEHYDROGENASE FAMILY PROTEIN (AFU_ORTHOLOGUE AFUA_2G11600)"/>
    <property type="match status" value="1"/>
</dbReference>
<name>A0ABR1W8S4_9PEZI</name>
<dbReference type="PANTHER" id="PTHR43580">
    <property type="entry name" value="OXIDOREDUCTASE GLYR1-RELATED"/>
    <property type="match status" value="1"/>
</dbReference>
<keyword evidence="7" id="KW-1185">Reference proteome</keyword>
<dbReference type="InterPro" id="IPR015815">
    <property type="entry name" value="HIBADH-related"/>
</dbReference>
<feature type="domain" description="3-hydroxyisobutyrate dehydrogenase-like NAD-binding" evidence="5">
    <location>
        <begin position="185"/>
        <end position="300"/>
    </location>
</feature>
<evidence type="ECO:0000256" key="3">
    <source>
        <dbReference type="ARBA" id="ARBA00023027"/>
    </source>
</evidence>
<sequence>MASQLFWIGLGNMGRVIWVSINMSIQGMSMNLAEKGSHDKPLLVYNRTKKRADDLVEKVGSGKAEALESVEDGVKRSNIIFTSLSNDKAVEELYASILKSGDLKGKLFVETSTIHPDTTERVAKSLTDAGAEFVASPVFGAPAAADAAQLIFVPAGPKSSVNKLRPFIQGVMGRAEIPFEDKPYGSALKLKLIGNTFVLNMVTQLAEALTVAEKVELGTEPVKQFVDLFVGGPWSAYGERMIQGVYHKMEAPLFSADNAVKDASHALDLGQAVGVELKNAQVAKEYAQDVAKHAGGDKGDIAGIYGAVRLRSGLEYENDA</sequence>
<dbReference type="EMBL" id="JAQQWN010000006">
    <property type="protein sequence ID" value="KAK8079883.1"/>
    <property type="molecule type" value="Genomic_DNA"/>
</dbReference>
<organism evidence="6 7">
    <name type="scientific">Apiospora hydei</name>
    <dbReference type="NCBI Taxonomy" id="1337664"/>
    <lineage>
        <taxon>Eukaryota</taxon>
        <taxon>Fungi</taxon>
        <taxon>Dikarya</taxon>
        <taxon>Ascomycota</taxon>
        <taxon>Pezizomycotina</taxon>
        <taxon>Sordariomycetes</taxon>
        <taxon>Xylariomycetidae</taxon>
        <taxon>Amphisphaeriales</taxon>
        <taxon>Apiosporaceae</taxon>
        <taxon>Apiospora</taxon>
    </lineage>
</organism>
<gene>
    <name evidence="6" type="ORF">PG997_007701</name>
</gene>
<dbReference type="Pfam" id="PF03446">
    <property type="entry name" value="NAD_binding_2"/>
    <property type="match status" value="1"/>
</dbReference>
<dbReference type="Pfam" id="PF14833">
    <property type="entry name" value="NAD_binding_11"/>
    <property type="match status" value="1"/>
</dbReference>
<feature type="domain" description="6-phosphogluconate dehydrogenase NADP-binding" evidence="4">
    <location>
        <begin position="6"/>
        <end position="170"/>
    </location>
</feature>
<dbReference type="InterPro" id="IPR036291">
    <property type="entry name" value="NAD(P)-bd_dom_sf"/>
</dbReference>
<dbReference type="Gene3D" id="3.40.50.720">
    <property type="entry name" value="NAD(P)-binding Rossmann-like Domain"/>
    <property type="match status" value="1"/>
</dbReference>
<dbReference type="Gene3D" id="1.10.1040.10">
    <property type="entry name" value="N-(1-d-carboxylethyl)-l-norvaline Dehydrogenase, domain 2"/>
    <property type="match status" value="1"/>
</dbReference>
<dbReference type="RefSeq" id="XP_066667358.1">
    <property type="nucleotide sequence ID" value="XM_066812016.1"/>
</dbReference>
<evidence type="ECO:0000256" key="2">
    <source>
        <dbReference type="ARBA" id="ARBA00023002"/>
    </source>
</evidence>
<dbReference type="InterPro" id="IPR013328">
    <property type="entry name" value="6PGD_dom2"/>
</dbReference>